<dbReference type="EMBL" id="RRYP01008528">
    <property type="protein sequence ID" value="TNV79713.1"/>
    <property type="molecule type" value="Genomic_DNA"/>
</dbReference>
<evidence type="ECO:0000313" key="2">
    <source>
        <dbReference type="Proteomes" id="UP000785679"/>
    </source>
</evidence>
<comment type="caution">
    <text evidence="1">The sequence shown here is derived from an EMBL/GenBank/DDBJ whole genome shotgun (WGS) entry which is preliminary data.</text>
</comment>
<evidence type="ECO:0000313" key="1">
    <source>
        <dbReference type="EMBL" id="TNV79713.1"/>
    </source>
</evidence>
<dbReference type="AlphaFoldDB" id="A0A8J8T340"/>
<protein>
    <submittedName>
        <fullName evidence="1">Uncharacterized protein</fullName>
    </submittedName>
</protein>
<name>A0A8J8T340_HALGN</name>
<organism evidence="1 2">
    <name type="scientific">Halteria grandinella</name>
    <dbReference type="NCBI Taxonomy" id="5974"/>
    <lineage>
        <taxon>Eukaryota</taxon>
        <taxon>Sar</taxon>
        <taxon>Alveolata</taxon>
        <taxon>Ciliophora</taxon>
        <taxon>Intramacronucleata</taxon>
        <taxon>Spirotrichea</taxon>
        <taxon>Stichotrichia</taxon>
        <taxon>Sporadotrichida</taxon>
        <taxon>Halteriidae</taxon>
        <taxon>Halteria</taxon>
    </lineage>
</organism>
<dbReference type="Proteomes" id="UP000785679">
    <property type="component" value="Unassembled WGS sequence"/>
</dbReference>
<accession>A0A8J8T340</accession>
<keyword evidence="2" id="KW-1185">Reference proteome</keyword>
<reference evidence="1" key="1">
    <citation type="submission" date="2019-06" db="EMBL/GenBank/DDBJ databases">
        <authorList>
            <person name="Zheng W."/>
        </authorList>
    </citation>
    <scope>NUCLEOTIDE SEQUENCE</scope>
    <source>
        <strain evidence="1">QDHG01</strain>
    </source>
</reference>
<gene>
    <name evidence="1" type="ORF">FGO68_gene3623</name>
</gene>
<proteinExistence type="predicted"/>
<sequence length="119" mass="13706">MHFPASEDSLLKETGPHFDFLLKLACIQVYHQLLAHLNPAISQLSESRKWKKVMIQTQRGLVLSARQFSRLIQIWGCSPHAWSWRAFCYSIFLSFALQACLKQDCGCQSGRVQRPFHSV</sequence>